<dbReference type="PANTHER" id="PTHR24292">
    <property type="entry name" value="CYTOCHROME P450"/>
    <property type="match status" value="1"/>
</dbReference>
<evidence type="ECO:0000313" key="17">
    <source>
        <dbReference type="Proteomes" id="UP001168821"/>
    </source>
</evidence>
<comment type="cofactor">
    <cofactor evidence="1 13">
        <name>heme</name>
        <dbReference type="ChEBI" id="CHEBI:30413"/>
    </cofactor>
</comment>
<dbReference type="Proteomes" id="UP001168821">
    <property type="component" value="Unassembled WGS sequence"/>
</dbReference>
<evidence type="ECO:0000256" key="14">
    <source>
        <dbReference type="RuleBase" id="RU000461"/>
    </source>
</evidence>
<evidence type="ECO:0000256" key="10">
    <source>
        <dbReference type="ARBA" id="ARBA00023004"/>
    </source>
</evidence>
<dbReference type="GO" id="GO:0004497">
    <property type="term" value="F:monooxygenase activity"/>
    <property type="evidence" value="ECO:0007669"/>
    <property type="project" value="UniProtKB-KW"/>
</dbReference>
<keyword evidence="5 13" id="KW-0349">Heme</keyword>
<dbReference type="GO" id="GO:0005506">
    <property type="term" value="F:iron ion binding"/>
    <property type="evidence" value="ECO:0007669"/>
    <property type="project" value="InterPro"/>
</dbReference>
<evidence type="ECO:0000313" key="16">
    <source>
        <dbReference type="EMBL" id="KAJ3645302.1"/>
    </source>
</evidence>
<dbReference type="InterPro" id="IPR050476">
    <property type="entry name" value="Insect_CytP450_Detox"/>
</dbReference>
<evidence type="ECO:0000256" key="1">
    <source>
        <dbReference type="ARBA" id="ARBA00001971"/>
    </source>
</evidence>
<dbReference type="FunFam" id="1.10.630.10:FF:000042">
    <property type="entry name" value="Cytochrome P450"/>
    <property type="match status" value="1"/>
</dbReference>
<keyword evidence="9 14" id="KW-0560">Oxidoreductase</keyword>
<keyword evidence="12" id="KW-0472">Membrane</keyword>
<comment type="caution">
    <text evidence="16">The sequence shown here is derived from an EMBL/GenBank/DDBJ whole genome shotgun (WGS) entry which is preliminary data.</text>
</comment>
<dbReference type="SUPFAM" id="SSF48264">
    <property type="entry name" value="Cytochrome P450"/>
    <property type="match status" value="1"/>
</dbReference>
<evidence type="ECO:0000256" key="9">
    <source>
        <dbReference type="ARBA" id="ARBA00023002"/>
    </source>
</evidence>
<dbReference type="PRINTS" id="PR00385">
    <property type="entry name" value="P450"/>
</dbReference>
<dbReference type="InterPro" id="IPR017972">
    <property type="entry name" value="Cyt_P450_CS"/>
</dbReference>
<dbReference type="Pfam" id="PF00067">
    <property type="entry name" value="p450"/>
    <property type="match status" value="1"/>
</dbReference>
<keyword evidence="7" id="KW-0256">Endoplasmic reticulum</keyword>
<protein>
    <recommendedName>
        <fullName evidence="18">Cytochrome P450</fullName>
    </recommendedName>
</protein>
<dbReference type="InterPro" id="IPR002401">
    <property type="entry name" value="Cyt_P450_E_grp-I"/>
</dbReference>
<dbReference type="GO" id="GO:0005789">
    <property type="term" value="C:endoplasmic reticulum membrane"/>
    <property type="evidence" value="ECO:0007669"/>
    <property type="project" value="UniProtKB-SubCell"/>
</dbReference>
<comment type="subcellular location">
    <subcellularLocation>
        <location evidence="3">Endoplasmic reticulum membrane</location>
        <topology evidence="3">Peripheral membrane protein</topology>
    </subcellularLocation>
    <subcellularLocation>
        <location evidence="2">Microsome membrane</location>
        <topology evidence="2">Peripheral membrane protein</topology>
    </subcellularLocation>
</comment>
<keyword evidence="6 13" id="KW-0479">Metal-binding</keyword>
<dbReference type="Gene3D" id="1.10.630.10">
    <property type="entry name" value="Cytochrome P450"/>
    <property type="match status" value="1"/>
</dbReference>
<proteinExistence type="inferred from homology"/>
<reference evidence="16" key="1">
    <citation type="journal article" date="2023" name="G3 (Bethesda)">
        <title>Whole genome assemblies of Zophobas morio and Tenebrio molitor.</title>
        <authorList>
            <person name="Kaur S."/>
            <person name="Stinson S.A."/>
            <person name="diCenzo G.C."/>
        </authorList>
    </citation>
    <scope>NUCLEOTIDE SEQUENCE</scope>
    <source>
        <strain evidence="16">QUZm001</strain>
    </source>
</reference>
<dbReference type="PANTHER" id="PTHR24292:SF54">
    <property type="entry name" value="CYP9F3-RELATED"/>
    <property type="match status" value="1"/>
</dbReference>
<keyword evidence="10 13" id="KW-0408">Iron</keyword>
<evidence type="ECO:0000256" key="8">
    <source>
        <dbReference type="ARBA" id="ARBA00022848"/>
    </source>
</evidence>
<keyword evidence="15" id="KW-0732">Signal</keyword>
<comment type="similarity">
    <text evidence="4 14">Belongs to the cytochrome P450 family.</text>
</comment>
<dbReference type="CDD" id="cd11056">
    <property type="entry name" value="CYP6-like"/>
    <property type="match status" value="1"/>
</dbReference>
<evidence type="ECO:0000256" key="12">
    <source>
        <dbReference type="ARBA" id="ARBA00023136"/>
    </source>
</evidence>
<keyword evidence="11 14" id="KW-0503">Monooxygenase</keyword>
<dbReference type="AlphaFoldDB" id="A0AA38HY34"/>
<keyword evidence="17" id="KW-1185">Reference proteome</keyword>
<dbReference type="InterPro" id="IPR036396">
    <property type="entry name" value="Cyt_P450_sf"/>
</dbReference>
<dbReference type="PROSITE" id="PS00086">
    <property type="entry name" value="CYTOCHROME_P450"/>
    <property type="match status" value="1"/>
</dbReference>
<dbReference type="PRINTS" id="PR00463">
    <property type="entry name" value="EP450I"/>
</dbReference>
<keyword evidence="8" id="KW-0492">Microsome</keyword>
<evidence type="ECO:0000256" key="4">
    <source>
        <dbReference type="ARBA" id="ARBA00010617"/>
    </source>
</evidence>
<dbReference type="GO" id="GO:0020037">
    <property type="term" value="F:heme binding"/>
    <property type="evidence" value="ECO:0007669"/>
    <property type="project" value="InterPro"/>
</dbReference>
<dbReference type="GO" id="GO:0016705">
    <property type="term" value="F:oxidoreductase activity, acting on paired donors, with incorporation or reduction of molecular oxygen"/>
    <property type="evidence" value="ECO:0007669"/>
    <property type="project" value="InterPro"/>
</dbReference>
<evidence type="ECO:0000256" key="2">
    <source>
        <dbReference type="ARBA" id="ARBA00004174"/>
    </source>
</evidence>
<evidence type="ECO:0000256" key="3">
    <source>
        <dbReference type="ARBA" id="ARBA00004406"/>
    </source>
</evidence>
<evidence type="ECO:0000256" key="13">
    <source>
        <dbReference type="PIRSR" id="PIRSR602401-1"/>
    </source>
</evidence>
<dbReference type="InterPro" id="IPR001128">
    <property type="entry name" value="Cyt_P450"/>
</dbReference>
<accession>A0AA38HY34</accession>
<dbReference type="EMBL" id="JALNTZ010000007">
    <property type="protein sequence ID" value="KAJ3645302.1"/>
    <property type="molecule type" value="Genomic_DNA"/>
</dbReference>
<evidence type="ECO:0000256" key="15">
    <source>
        <dbReference type="SAM" id="SignalP"/>
    </source>
</evidence>
<evidence type="ECO:0000256" key="7">
    <source>
        <dbReference type="ARBA" id="ARBA00022824"/>
    </source>
</evidence>
<evidence type="ECO:0000256" key="5">
    <source>
        <dbReference type="ARBA" id="ARBA00022617"/>
    </source>
</evidence>
<feature type="signal peptide" evidence="15">
    <location>
        <begin position="1"/>
        <end position="19"/>
    </location>
</feature>
<evidence type="ECO:0000256" key="11">
    <source>
        <dbReference type="ARBA" id="ARBA00023033"/>
    </source>
</evidence>
<name>A0AA38HY34_9CUCU</name>
<feature type="chain" id="PRO_5041246029" description="Cytochrome P450" evidence="15">
    <location>
        <begin position="20"/>
        <end position="526"/>
    </location>
</feature>
<sequence length="526" mass="60610">MLFYILGVLFSILIYQKLIKPCRYWAERGIKHAKCFPAVGSFGKVLFKKEAFVDVALNLYNKYPEERYVGYMQFRQQCLLIRDVDLIKQITVKDFPNFTDHAFLGQGIEGDPLLSKSLISLSGDKWKNMRATLSPAFTSSKMRNMYFLMEECAENFVNNFDGESEQEMRDVFSRFACNVIASTAFGIKIDCLKEPKNEFFKMGVLLSDFTFWQSIKSIFFQTFPKLAECINLQIFSPSVTKFFRSIIKDNIQKRESEGIARPDLIQLLLEARKGKLKSETAKEEKREGFATAEEAEADPNAQHIELSDEHIVAQAMLFFFAGFDTVSTTSSFMAHELAANPDVQKKLQHEIDNVRQRYGSKIPYEGVLGMKYLDQVVSETLRKWPAAFETDRLCTRDYLIQPKGEEEKVFLVRKGVDMVIPVMAVHRDPQFYPEPERFDPGRFSDENKSKVIPGTYLPFGWGPRNCIGSRFALLEIKTLFYHLLSKFEIVPVAKTQIPVRLNKSSYNLQPEGGFWLGFKPREEKVE</sequence>
<evidence type="ECO:0008006" key="18">
    <source>
        <dbReference type="Google" id="ProtNLM"/>
    </source>
</evidence>
<organism evidence="16 17">
    <name type="scientific">Zophobas morio</name>
    <dbReference type="NCBI Taxonomy" id="2755281"/>
    <lineage>
        <taxon>Eukaryota</taxon>
        <taxon>Metazoa</taxon>
        <taxon>Ecdysozoa</taxon>
        <taxon>Arthropoda</taxon>
        <taxon>Hexapoda</taxon>
        <taxon>Insecta</taxon>
        <taxon>Pterygota</taxon>
        <taxon>Neoptera</taxon>
        <taxon>Endopterygota</taxon>
        <taxon>Coleoptera</taxon>
        <taxon>Polyphaga</taxon>
        <taxon>Cucujiformia</taxon>
        <taxon>Tenebrionidae</taxon>
        <taxon>Zophobas</taxon>
    </lineage>
</organism>
<feature type="binding site" description="axial binding residue" evidence="13">
    <location>
        <position position="466"/>
    </location>
    <ligand>
        <name>heme</name>
        <dbReference type="ChEBI" id="CHEBI:30413"/>
    </ligand>
    <ligandPart>
        <name>Fe</name>
        <dbReference type="ChEBI" id="CHEBI:18248"/>
    </ligandPart>
</feature>
<evidence type="ECO:0000256" key="6">
    <source>
        <dbReference type="ARBA" id="ARBA00022723"/>
    </source>
</evidence>
<gene>
    <name evidence="16" type="ORF">Zmor_022968</name>
</gene>